<keyword evidence="2" id="KW-1185">Reference proteome</keyword>
<dbReference type="AlphaFoldDB" id="A0A1B0B656"/>
<dbReference type="VEuPathDB" id="VectorBase:GPPI020188"/>
<reference evidence="2" key="1">
    <citation type="submission" date="2015-01" db="EMBL/GenBank/DDBJ databases">
        <authorList>
            <person name="Aksoy S."/>
            <person name="Warren W."/>
            <person name="Wilson R.K."/>
        </authorList>
    </citation>
    <scope>NUCLEOTIDE SEQUENCE [LARGE SCALE GENOMIC DNA]</scope>
    <source>
        <strain evidence="2">IAEA</strain>
    </source>
</reference>
<proteinExistence type="predicted"/>
<name>A0A1B0B656_9MUSC</name>
<accession>A0A1B0B656</accession>
<protein>
    <submittedName>
        <fullName evidence="1">Uncharacterized protein</fullName>
    </submittedName>
</protein>
<sequence length="222" mass="24640">MERSQRLHQHADECNTGTEFRAITLPKIIASRKEQSPASNKATLLSINCASKETFLTGASFNFLALPILIKDLQRIQIRPPPAIVDAILPFPVASIHFGLSCNEFICVSRPRIMPLYCATSADASELRVVNNCMAARLTRKSYSSKYPIINVTFSGFLRNISSWRSFCRTWTIAGIPWAPTSTRYFRDRALRARQASRRSSNSVADAAWSTSFSTVSAGLGC</sequence>
<reference evidence="1" key="2">
    <citation type="submission" date="2020-05" db="UniProtKB">
        <authorList>
            <consortium name="EnsemblMetazoa"/>
        </authorList>
    </citation>
    <scope>IDENTIFICATION</scope>
    <source>
        <strain evidence="1">IAEA</strain>
    </source>
</reference>
<evidence type="ECO:0000313" key="1">
    <source>
        <dbReference type="EnsemblMetazoa" id="GPPI020188-PA"/>
    </source>
</evidence>
<dbReference type="EMBL" id="JXJN01008982">
    <property type="status" value="NOT_ANNOTATED_CDS"/>
    <property type="molecule type" value="Genomic_DNA"/>
</dbReference>
<evidence type="ECO:0000313" key="2">
    <source>
        <dbReference type="Proteomes" id="UP000092460"/>
    </source>
</evidence>
<organism evidence="1 2">
    <name type="scientific">Glossina palpalis gambiensis</name>
    <dbReference type="NCBI Taxonomy" id="67801"/>
    <lineage>
        <taxon>Eukaryota</taxon>
        <taxon>Metazoa</taxon>
        <taxon>Ecdysozoa</taxon>
        <taxon>Arthropoda</taxon>
        <taxon>Hexapoda</taxon>
        <taxon>Insecta</taxon>
        <taxon>Pterygota</taxon>
        <taxon>Neoptera</taxon>
        <taxon>Endopterygota</taxon>
        <taxon>Diptera</taxon>
        <taxon>Brachycera</taxon>
        <taxon>Muscomorpha</taxon>
        <taxon>Hippoboscoidea</taxon>
        <taxon>Glossinidae</taxon>
        <taxon>Glossina</taxon>
    </lineage>
</organism>
<dbReference type="Proteomes" id="UP000092460">
    <property type="component" value="Unassembled WGS sequence"/>
</dbReference>
<dbReference type="EnsemblMetazoa" id="GPPI020188-RA">
    <property type="protein sequence ID" value="GPPI020188-PA"/>
    <property type="gene ID" value="GPPI020188"/>
</dbReference>